<dbReference type="Pfam" id="PF01476">
    <property type="entry name" value="LysM"/>
    <property type="match status" value="1"/>
</dbReference>
<evidence type="ECO:0000313" key="2">
    <source>
        <dbReference type="EMBL" id="OZG64645.1"/>
    </source>
</evidence>
<dbReference type="Gene3D" id="3.10.350.10">
    <property type="entry name" value="LysM domain"/>
    <property type="match status" value="1"/>
</dbReference>
<accession>A0A261G079</accession>
<evidence type="ECO:0000313" key="3">
    <source>
        <dbReference type="Proteomes" id="UP000216074"/>
    </source>
</evidence>
<keyword evidence="3" id="KW-1185">Reference proteome</keyword>
<proteinExistence type="predicted"/>
<reference evidence="2 3" key="1">
    <citation type="journal article" date="2017" name="BMC Genomics">
        <title>Comparative genomic and phylogenomic analyses of the Bifidobacteriaceae family.</title>
        <authorList>
            <person name="Lugli G.A."/>
            <person name="Milani C."/>
            <person name="Turroni F."/>
            <person name="Duranti S."/>
            <person name="Mancabelli L."/>
            <person name="Mangifesta M."/>
            <person name="Ferrario C."/>
            <person name="Modesto M."/>
            <person name="Mattarelli P."/>
            <person name="Jiri K."/>
            <person name="van Sinderen D."/>
            <person name="Ventura M."/>
        </authorList>
    </citation>
    <scope>NUCLEOTIDE SEQUENCE [LARGE SCALE GENOMIC DNA]</scope>
    <source>
        <strain evidence="2 3">DSM 100202</strain>
    </source>
</reference>
<protein>
    <submittedName>
        <fullName evidence="2">Peptidoglycan-binding LysM</fullName>
    </submittedName>
</protein>
<dbReference type="SUPFAM" id="SSF54106">
    <property type="entry name" value="LysM domain"/>
    <property type="match status" value="1"/>
</dbReference>
<dbReference type="EMBL" id="MWWY01000020">
    <property type="protein sequence ID" value="OZG64645.1"/>
    <property type="molecule type" value="Genomic_DNA"/>
</dbReference>
<dbReference type="InterPro" id="IPR036779">
    <property type="entry name" value="LysM_dom_sf"/>
</dbReference>
<name>A0A261G079_9BIFI</name>
<sequence length="130" mass="14390">MVFATMESGAMAASHKMAAAGRTRCAEPMHVHVPFRLNLRGRVVAALLCALLTWVAYSWVLPQQADSAPTPMQVTTYTVQPGDTLWFYAEMITPQGGDVSQRVEELIRLNHLDSYMLEAGQSIVVPQQQE</sequence>
<gene>
    <name evidence="2" type="ORF">BHAP_0875</name>
</gene>
<dbReference type="AlphaFoldDB" id="A0A261G079"/>
<dbReference type="CDD" id="cd00118">
    <property type="entry name" value="LysM"/>
    <property type="match status" value="1"/>
</dbReference>
<dbReference type="PROSITE" id="PS51782">
    <property type="entry name" value="LYSM"/>
    <property type="match status" value="1"/>
</dbReference>
<feature type="domain" description="LysM" evidence="1">
    <location>
        <begin position="75"/>
        <end position="125"/>
    </location>
</feature>
<dbReference type="Proteomes" id="UP000216074">
    <property type="component" value="Unassembled WGS sequence"/>
</dbReference>
<dbReference type="SMART" id="SM00257">
    <property type="entry name" value="LysM"/>
    <property type="match status" value="1"/>
</dbReference>
<evidence type="ECO:0000259" key="1">
    <source>
        <dbReference type="PROSITE" id="PS51782"/>
    </source>
</evidence>
<dbReference type="InterPro" id="IPR018392">
    <property type="entry name" value="LysM"/>
</dbReference>
<organism evidence="2 3">
    <name type="scientific">Bifidobacterium hapali</name>
    <dbReference type="NCBI Taxonomy" id="1630172"/>
    <lineage>
        <taxon>Bacteria</taxon>
        <taxon>Bacillati</taxon>
        <taxon>Actinomycetota</taxon>
        <taxon>Actinomycetes</taxon>
        <taxon>Bifidobacteriales</taxon>
        <taxon>Bifidobacteriaceae</taxon>
        <taxon>Bifidobacterium</taxon>
    </lineage>
</organism>
<dbReference type="RefSeq" id="WP_169713165.1">
    <property type="nucleotide sequence ID" value="NZ_MWWY01000020.1"/>
</dbReference>
<comment type="caution">
    <text evidence="2">The sequence shown here is derived from an EMBL/GenBank/DDBJ whole genome shotgun (WGS) entry which is preliminary data.</text>
</comment>